<keyword evidence="3" id="KW-0732">Signal</keyword>
<evidence type="ECO:0000313" key="4">
    <source>
        <dbReference type="EMBL" id="GBN18390.1"/>
    </source>
</evidence>
<keyword evidence="2" id="KW-0675">Receptor</keyword>
<gene>
    <name evidence="4" type="ORF">AVEN_67318_1</name>
</gene>
<name>A0A4Y2LW91_ARAVE</name>
<protein>
    <recommendedName>
        <fullName evidence="6">LRRCT domain-containing protein</fullName>
    </recommendedName>
</protein>
<organism evidence="4 5">
    <name type="scientific">Araneus ventricosus</name>
    <name type="common">Orbweaver spider</name>
    <name type="synonym">Epeira ventricosa</name>
    <dbReference type="NCBI Taxonomy" id="182803"/>
    <lineage>
        <taxon>Eukaryota</taxon>
        <taxon>Metazoa</taxon>
        <taxon>Ecdysozoa</taxon>
        <taxon>Arthropoda</taxon>
        <taxon>Chelicerata</taxon>
        <taxon>Arachnida</taxon>
        <taxon>Araneae</taxon>
        <taxon>Araneomorphae</taxon>
        <taxon>Entelegynae</taxon>
        <taxon>Araneoidea</taxon>
        <taxon>Araneidae</taxon>
        <taxon>Araneus</taxon>
    </lineage>
</organism>
<feature type="chain" id="PRO_5021499853" description="LRRCT domain-containing protein" evidence="3">
    <location>
        <begin position="20"/>
        <end position="321"/>
    </location>
</feature>
<comment type="similarity">
    <text evidence="1">Belongs to the G-protein coupled receptor 2 family. Adhesion G-protein coupled receptor (ADGR) subfamily.</text>
</comment>
<reference evidence="4 5" key="1">
    <citation type="journal article" date="2019" name="Sci. Rep.">
        <title>Orb-weaving spider Araneus ventricosus genome elucidates the spidroin gene catalogue.</title>
        <authorList>
            <person name="Kono N."/>
            <person name="Nakamura H."/>
            <person name="Ohtoshi R."/>
            <person name="Moran D.A.P."/>
            <person name="Shinohara A."/>
            <person name="Yoshida Y."/>
            <person name="Fujiwara M."/>
            <person name="Mori M."/>
            <person name="Tomita M."/>
            <person name="Arakawa K."/>
        </authorList>
    </citation>
    <scope>NUCLEOTIDE SEQUENCE [LARGE SCALE GENOMIC DNA]</scope>
</reference>
<dbReference type="AlphaFoldDB" id="A0A4Y2LW91"/>
<dbReference type="InterPro" id="IPR051963">
    <property type="entry name" value="Adhesion_GPCR_A"/>
</dbReference>
<dbReference type="SUPFAM" id="SSF52058">
    <property type="entry name" value="L domain-like"/>
    <property type="match status" value="1"/>
</dbReference>
<evidence type="ECO:0000256" key="2">
    <source>
        <dbReference type="ARBA" id="ARBA00023170"/>
    </source>
</evidence>
<accession>A0A4Y2LW91</accession>
<dbReference type="GO" id="GO:0005886">
    <property type="term" value="C:plasma membrane"/>
    <property type="evidence" value="ECO:0007669"/>
    <property type="project" value="TreeGrafter"/>
</dbReference>
<dbReference type="OrthoDB" id="6425485at2759"/>
<evidence type="ECO:0000313" key="5">
    <source>
        <dbReference type="Proteomes" id="UP000499080"/>
    </source>
</evidence>
<sequence>MNFLPVLLFAAGVVTCVYGNAIPAGYDAENLCPPPENIAPCTCFKAPITNRVTAHCSNFTNSYEIKAIFDRNPDWDLQDVWIDESVMPFLPAKMLQEAHFQSLNVSLTSLVTLFDKTPVTTPELNLYLHDVKILRGFQWSDIANSTLLEMGTWNMPIRSLGKDFKDNIPKEVQRLWFENTGITSIKDQAFSLLKKLQILVLKRGSLKKLSRDWFPKPWNVNYLDFSYQKIAALPEDIFTDIPMLSFFLFEGNLLSTISEKVFTMHNVFYAFHGNPINCNCNIKWVIGKLKPVFLQGECVEPKSLKGTELKSLTEDNFRYCH</sequence>
<evidence type="ECO:0008006" key="6">
    <source>
        <dbReference type="Google" id="ProtNLM"/>
    </source>
</evidence>
<evidence type="ECO:0000256" key="3">
    <source>
        <dbReference type="SAM" id="SignalP"/>
    </source>
</evidence>
<dbReference type="InterPro" id="IPR032675">
    <property type="entry name" value="LRR_dom_sf"/>
</dbReference>
<comment type="caution">
    <text evidence="4">The sequence shown here is derived from an EMBL/GenBank/DDBJ whole genome shotgun (WGS) entry which is preliminary data.</text>
</comment>
<dbReference type="PANTHER" id="PTHR45930:SF4">
    <property type="entry name" value="ADHESION G PROTEIN-COUPLED RECEPTOR A3"/>
    <property type="match status" value="1"/>
</dbReference>
<dbReference type="GO" id="GO:0007166">
    <property type="term" value="P:cell surface receptor signaling pathway"/>
    <property type="evidence" value="ECO:0007669"/>
    <property type="project" value="TreeGrafter"/>
</dbReference>
<feature type="signal peptide" evidence="3">
    <location>
        <begin position="1"/>
        <end position="19"/>
    </location>
</feature>
<dbReference type="Gene3D" id="3.80.10.10">
    <property type="entry name" value="Ribonuclease Inhibitor"/>
    <property type="match status" value="1"/>
</dbReference>
<evidence type="ECO:0000256" key="1">
    <source>
        <dbReference type="ARBA" id="ARBA00007343"/>
    </source>
</evidence>
<proteinExistence type="inferred from homology"/>
<dbReference type="EMBL" id="BGPR01006372">
    <property type="protein sequence ID" value="GBN18390.1"/>
    <property type="molecule type" value="Genomic_DNA"/>
</dbReference>
<dbReference type="PANTHER" id="PTHR45930">
    <property type="entry name" value="G-PROTEIN COUPLED RECEPTOR 124-LIKE PROTEIN"/>
    <property type="match status" value="1"/>
</dbReference>
<dbReference type="Proteomes" id="UP000499080">
    <property type="component" value="Unassembled WGS sequence"/>
</dbReference>
<keyword evidence="5" id="KW-1185">Reference proteome</keyword>